<reference evidence="2" key="2">
    <citation type="submission" date="2023-02" db="EMBL/GenBank/DDBJ databases">
        <authorList>
            <person name="Swenson N.G."/>
            <person name="Wegrzyn J.L."/>
            <person name="Mcevoy S.L."/>
        </authorList>
    </citation>
    <scope>NUCLEOTIDE SEQUENCE</scope>
    <source>
        <strain evidence="2">91603</strain>
        <tissue evidence="2">Leaf</tissue>
    </source>
</reference>
<dbReference type="Proteomes" id="UP001064489">
    <property type="component" value="Chromosome 3"/>
</dbReference>
<evidence type="ECO:0008006" key="4">
    <source>
        <dbReference type="Google" id="ProtNLM"/>
    </source>
</evidence>
<feature type="compositionally biased region" description="Polar residues" evidence="1">
    <location>
        <begin position="1"/>
        <end position="20"/>
    </location>
</feature>
<accession>A0AAD5J700</accession>
<dbReference type="AlphaFoldDB" id="A0AAD5J700"/>
<gene>
    <name evidence="2" type="ORF">LWI28_018604</name>
</gene>
<feature type="compositionally biased region" description="Basic and acidic residues" evidence="1">
    <location>
        <begin position="22"/>
        <end position="33"/>
    </location>
</feature>
<comment type="caution">
    <text evidence="2">The sequence shown here is derived from an EMBL/GenBank/DDBJ whole genome shotgun (WGS) entry which is preliminary data.</text>
</comment>
<sequence>MALATRQISQSDLLPSSPTYTKFDKKPAARSDGGDASEDDRVVNQNMAEEMYQKYDFIDPYDPRWDGSPYEAKPTDKPYFVEYANQLKTTEGADLKRSKILNANCHIISSALYFLTLQCSDGLFYEAKIDMRFRDEGCALVMFRPAKKDKNTNDEGGAEPEVL</sequence>
<protein>
    <recommendedName>
        <fullName evidence="4">Cystatin domain-containing protein</fullName>
    </recommendedName>
</protein>
<name>A0AAD5J700_ACENE</name>
<evidence type="ECO:0000313" key="2">
    <source>
        <dbReference type="EMBL" id="KAI9186566.1"/>
    </source>
</evidence>
<evidence type="ECO:0000313" key="3">
    <source>
        <dbReference type="Proteomes" id="UP001064489"/>
    </source>
</evidence>
<organism evidence="2 3">
    <name type="scientific">Acer negundo</name>
    <name type="common">Box elder</name>
    <dbReference type="NCBI Taxonomy" id="4023"/>
    <lineage>
        <taxon>Eukaryota</taxon>
        <taxon>Viridiplantae</taxon>
        <taxon>Streptophyta</taxon>
        <taxon>Embryophyta</taxon>
        <taxon>Tracheophyta</taxon>
        <taxon>Spermatophyta</taxon>
        <taxon>Magnoliopsida</taxon>
        <taxon>eudicotyledons</taxon>
        <taxon>Gunneridae</taxon>
        <taxon>Pentapetalae</taxon>
        <taxon>rosids</taxon>
        <taxon>malvids</taxon>
        <taxon>Sapindales</taxon>
        <taxon>Sapindaceae</taxon>
        <taxon>Hippocastanoideae</taxon>
        <taxon>Acereae</taxon>
        <taxon>Acer</taxon>
    </lineage>
</organism>
<keyword evidence="3" id="KW-1185">Reference proteome</keyword>
<reference evidence="2" key="1">
    <citation type="journal article" date="2022" name="Plant J.">
        <title>Strategies of tolerance reflected in two North American maple genomes.</title>
        <authorList>
            <person name="McEvoy S.L."/>
            <person name="Sezen U.U."/>
            <person name="Trouern-Trend A."/>
            <person name="McMahon S.M."/>
            <person name="Schaberg P.G."/>
            <person name="Yang J."/>
            <person name="Wegrzyn J.L."/>
            <person name="Swenson N.G."/>
        </authorList>
    </citation>
    <scope>NUCLEOTIDE SEQUENCE</scope>
    <source>
        <strain evidence="2">91603</strain>
    </source>
</reference>
<dbReference type="EMBL" id="JAJSOW010000100">
    <property type="protein sequence ID" value="KAI9186566.1"/>
    <property type="molecule type" value="Genomic_DNA"/>
</dbReference>
<proteinExistence type="predicted"/>
<evidence type="ECO:0000256" key="1">
    <source>
        <dbReference type="SAM" id="MobiDB-lite"/>
    </source>
</evidence>
<feature type="region of interest" description="Disordered" evidence="1">
    <location>
        <begin position="1"/>
        <end position="42"/>
    </location>
</feature>